<accession>A0A7W3G118</accession>
<evidence type="ECO:0000313" key="2">
    <source>
        <dbReference type="Proteomes" id="UP000518474"/>
    </source>
</evidence>
<comment type="caution">
    <text evidence="1">The sequence shown here is derived from an EMBL/GenBank/DDBJ whole genome shotgun (WGS) entry which is preliminary data.</text>
</comment>
<organism evidence="1 2">
    <name type="scientific">Escherichia marmotae</name>
    <dbReference type="NCBI Taxonomy" id="1499973"/>
    <lineage>
        <taxon>Bacteria</taxon>
        <taxon>Pseudomonadati</taxon>
        <taxon>Pseudomonadota</taxon>
        <taxon>Gammaproteobacteria</taxon>
        <taxon>Enterobacterales</taxon>
        <taxon>Enterobacteriaceae</taxon>
        <taxon>Escherichia</taxon>
    </lineage>
</organism>
<dbReference type="EMBL" id="JABXPT010000014">
    <property type="protein sequence ID" value="MBA7900553.1"/>
    <property type="molecule type" value="Genomic_DNA"/>
</dbReference>
<gene>
    <name evidence="1" type="ORF">HV245_20755</name>
</gene>
<name>A0A7W3G118_9ESCH</name>
<reference evidence="1 2" key="1">
    <citation type="submission" date="2020-06" db="EMBL/GenBank/DDBJ databases">
        <title>REHAB project genomes.</title>
        <authorList>
            <person name="Shaw L.P."/>
        </authorList>
    </citation>
    <scope>NUCLEOTIDE SEQUENCE [LARGE SCALE GENOMIC DNA]</scope>
    <source>
        <strain evidence="1 2">RHBSTW-00604</strain>
    </source>
</reference>
<dbReference type="AlphaFoldDB" id="A0A7W3G118"/>
<proteinExistence type="predicted"/>
<sequence length="345" mass="39700">MSKKSIENEYKRFLQTAERWKELVVANSVFHDTSYVGEEFRHVALTHDPAVLEEAEKCIAEWKAFVDLCRKDDDKASNIVESVYLPIPFIVEDTNQSTHIVMQSATTTRTFTREDLLKKYDKTIKKSMKNRIFSQVVGALEEERRFFAAEREGEVYRARKEGYTDVVITTNIEGNNGLSRFRVGTHGALIFARKANTEIPVVNNVGERRTLTIYTGIKPLPCGLLGEFDLYRVRDLEKQQPSYVVKSYILRNIDIRNQSLKNKSDKMLAEADPAIHQIVSRKIQEAKDAMARLDKMDLELLEVMIASGDDLTGIRLTEARKKYGKSVEERYGYTFTQTMYAAKLW</sequence>
<dbReference type="Proteomes" id="UP000518474">
    <property type="component" value="Unassembled WGS sequence"/>
</dbReference>
<protein>
    <submittedName>
        <fullName evidence="1">Phage repressor protein</fullName>
    </submittedName>
</protein>
<evidence type="ECO:0000313" key="1">
    <source>
        <dbReference type="EMBL" id="MBA7900553.1"/>
    </source>
</evidence>
<dbReference type="RefSeq" id="WP_151411845.1">
    <property type="nucleotide sequence ID" value="NZ_CP056699.1"/>
</dbReference>